<keyword evidence="4" id="KW-0598">Phosphotransferase system</keyword>
<dbReference type="InterPro" id="IPR035895">
    <property type="entry name" value="HPr-like_sf"/>
</dbReference>
<dbReference type="CDD" id="cd00367">
    <property type="entry name" value="PTS-HPr_like"/>
    <property type="match status" value="1"/>
</dbReference>
<dbReference type="PANTHER" id="PTHR33705:SF2">
    <property type="entry name" value="PHOSPHOCARRIER PROTEIN NPR"/>
    <property type="match status" value="1"/>
</dbReference>
<dbReference type="InterPro" id="IPR001020">
    <property type="entry name" value="PTS_HPr_His_P_site"/>
</dbReference>
<comment type="similarity">
    <text evidence="2">Belongs to the HPr family.</text>
</comment>
<dbReference type="RefSeq" id="WP_188425788.1">
    <property type="nucleotide sequence ID" value="NZ_BMCH01000002.1"/>
</dbReference>
<evidence type="ECO:0000313" key="7">
    <source>
        <dbReference type="Proteomes" id="UP000637769"/>
    </source>
</evidence>
<evidence type="ECO:0000313" key="6">
    <source>
        <dbReference type="EMBL" id="GGC27496.1"/>
    </source>
</evidence>
<dbReference type="Pfam" id="PF00381">
    <property type="entry name" value="PTS-HPr"/>
    <property type="match status" value="1"/>
</dbReference>
<organism evidence="6 7">
    <name type="scientific">Asaia siamensis</name>
    <dbReference type="NCBI Taxonomy" id="110479"/>
    <lineage>
        <taxon>Bacteria</taxon>
        <taxon>Pseudomonadati</taxon>
        <taxon>Pseudomonadota</taxon>
        <taxon>Alphaproteobacteria</taxon>
        <taxon>Acetobacterales</taxon>
        <taxon>Acetobacteraceae</taxon>
        <taxon>Asaia</taxon>
    </lineage>
</organism>
<evidence type="ECO:0000256" key="4">
    <source>
        <dbReference type="ARBA" id="ARBA00022683"/>
    </source>
</evidence>
<keyword evidence="6" id="KW-0418">Kinase</keyword>
<protein>
    <submittedName>
        <fullName evidence="6">HPr kinase</fullName>
    </submittedName>
</protein>
<evidence type="ECO:0000256" key="1">
    <source>
        <dbReference type="ARBA" id="ARBA00004496"/>
    </source>
</evidence>
<dbReference type="InterPro" id="IPR000032">
    <property type="entry name" value="HPr-like"/>
</dbReference>
<keyword evidence="6" id="KW-0808">Transferase</keyword>
<dbReference type="NCBIfam" id="TIGR01003">
    <property type="entry name" value="PTS_HPr_family"/>
    <property type="match status" value="1"/>
</dbReference>
<evidence type="ECO:0000259" key="5">
    <source>
        <dbReference type="PROSITE" id="PS51350"/>
    </source>
</evidence>
<evidence type="ECO:0000256" key="3">
    <source>
        <dbReference type="ARBA" id="ARBA00022490"/>
    </source>
</evidence>
<dbReference type="InterPro" id="IPR050399">
    <property type="entry name" value="HPr"/>
</dbReference>
<comment type="subcellular location">
    <subcellularLocation>
        <location evidence="1">Cytoplasm</location>
    </subcellularLocation>
</comment>
<dbReference type="PROSITE" id="PS51350">
    <property type="entry name" value="PTS_HPR_DOM"/>
    <property type="match status" value="1"/>
</dbReference>
<dbReference type="PRINTS" id="PR00107">
    <property type="entry name" value="PHOSPHOCPHPR"/>
</dbReference>
<evidence type="ECO:0000256" key="2">
    <source>
        <dbReference type="ARBA" id="ARBA00010736"/>
    </source>
</evidence>
<keyword evidence="7" id="KW-1185">Reference proteome</keyword>
<dbReference type="GO" id="GO:0016301">
    <property type="term" value="F:kinase activity"/>
    <property type="evidence" value="ECO:0007669"/>
    <property type="project" value="UniProtKB-KW"/>
</dbReference>
<dbReference type="PROSITE" id="PS00369">
    <property type="entry name" value="PTS_HPR_HIS"/>
    <property type="match status" value="1"/>
</dbReference>
<reference evidence="7" key="1">
    <citation type="journal article" date="2019" name="Int. J. Syst. Evol. Microbiol.">
        <title>The Global Catalogue of Microorganisms (GCM) 10K type strain sequencing project: providing services to taxonomists for standard genome sequencing and annotation.</title>
        <authorList>
            <consortium name="The Broad Institute Genomics Platform"/>
            <consortium name="The Broad Institute Genome Sequencing Center for Infectious Disease"/>
            <person name="Wu L."/>
            <person name="Ma J."/>
        </authorList>
    </citation>
    <scope>NUCLEOTIDE SEQUENCE [LARGE SCALE GENOMIC DNA]</scope>
    <source>
        <strain evidence="7">CCM 7132</strain>
    </source>
</reference>
<proteinExistence type="inferred from homology"/>
<dbReference type="Proteomes" id="UP000637769">
    <property type="component" value="Unassembled WGS sequence"/>
</dbReference>
<dbReference type="Gene3D" id="3.30.1340.10">
    <property type="entry name" value="HPr-like"/>
    <property type="match status" value="1"/>
</dbReference>
<sequence length="94" mass="9894">MSAGPTLERDVTIVNRLGLHARAAAKFVTLAESFDAVIDVSRHDQRVSALSIMGLMMLGAGRGEMVRIQASGPQASAAIDALIILVSDGFGERD</sequence>
<keyword evidence="3" id="KW-0963">Cytoplasm</keyword>
<gene>
    <name evidence="6" type="ORF">GCM10007207_11200</name>
</gene>
<feature type="domain" description="HPr" evidence="5">
    <location>
        <begin position="6"/>
        <end position="93"/>
    </location>
</feature>
<name>A0ABQ1LNX3_9PROT</name>
<accession>A0ABQ1LNX3</accession>
<dbReference type="PANTHER" id="PTHR33705">
    <property type="entry name" value="PHOSPHOCARRIER PROTEIN HPR"/>
    <property type="match status" value="1"/>
</dbReference>
<comment type="caution">
    <text evidence="6">The sequence shown here is derived from an EMBL/GenBank/DDBJ whole genome shotgun (WGS) entry which is preliminary data.</text>
</comment>
<dbReference type="SUPFAM" id="SSF55594">
    <property type="entry name" value="HPr-like"/>
    <property type="match status" value="1"/>
</dbReference>
<dbReference type="EMBL" id="BMCH01000002">
    <property type="protein sequence ID" value="GGC27496.1"/>
    <property type="molecule type" value="Genomic_DNA"/>
</dbReference>